<dbReference type="PANTHER" id="PTHR36966">
    <property type="entry name" value="REP-ASSOCIATED TYROSINE TRANSPOSASE"/>
    <property type="match status" value="1"/>
</dbReference>
<dbReference type="InterPro" id="IPR052715">
    <property type="entry name" value="RAYT_transposase"/>
</dbReference>
<dbReference type="SUPFAM" id="SSF143422">
    <property type="entry name" value="Transposase IS200-like"/>
    <property type="match status" value="1"/>
</dbReference>
<dbReference type="InterPro" id="IPR036515">
    <property type="entry name" value="Transposase_17_sf"/>
</dbReference>
<evidence type="ECO:0000313" key="2">
    <source>
        <dbReference type="EMBL" id="CAI8838907.1"/>
    </source>
</evidence>
<dbReference type="Proteomes" id="UP001162030">
    <property type="component" value="Chromosome"/>
</dbReference>
<name>A0ABN8X5Q9_9GAMM</name>
<dbReference type="Gene3D" id="3.30.70.1290">
    <property type="entry name" value="Transposase IS200-like"/>
    <property type="match status" value="1"/>
</dbReference>
<dbReference type="SMART" id="SM01321">
    <property type="entry name" value="Y1_Tnp"/>
    <property type="match status" value="1"/>
</dbReference>
<proteinExistence type="predicted"/>
<sequence length="171" mass="20521">MPNYIRASIPGGSYFFTVALLERRRRLLTDNIDALREAFRTVRTQRPFRIDAIVILPDHLHCLWTLPPNDADFSTRWRLIKSAFARAIAPGERQSTRREMKRERGIWQRRFWEHAIRDQNDFDAHLDYIHYNPVKHGWVRRAADWPHSSFHRFVQLGQYSWEWAAPIDIRA</sequence>
<evidence type="ECO:0000259" key="1">
    <source>
        <dbReference type="SMART" id="SM01321"/>
    </source>
</evidence>
<protein>
    <submittedName>
        <fullName evidence="2">Transposase</fullName>
    </submittedName>
</protein>
<dbReference type="RefSeq" id="WP_026611717.1">
    <property type="nucleotide sequence ID" value="NZ_OX458333.1"/>
</dbReference>
<dbReference type="NCBIfam" id="NF047646">
    <property type="entry name" value="REP_Tyr_transpos"/>
    <property type="match status" value="1"/>
</dbReference>
<dbReference type="PANTHER" id="PTHR36966:SF1">
    <property type="entry name" value="REP-ASSOCIATED TYROSINE TRANSPOSASE"/>
    <property type="match status" value="1"/>
</dbReference>
<organism evidence="2 3">
    <name type="scientific">Methylocaldum szegediense</name>
    <dbReference type="NCBI Taxonomy" id="73780"/>
    <lineage>
        <taxon>Bacteria</taxon>
        <taxon>Pseudomonadati</taxon>
        <taxon>Pseudomonadota</taxon>
        <taxon>Gammaproteobacteria</taxon>
        <taxon>Methylococcales</taxon>
        <taxon>Methylococcaceae</taxon>
        <taxon>Methylocaldum</taxon>
    </lineage>
</organism>
<feature type="domain" description="Transposase IS200-like" evidence="1">
    <location>
        <begin position="9"/>
        <end position="132"/>
    </location>
</feature>
<evidence type="ECO:0000313" key="3">
    <source>
        <dbReference type="Proteomes" id="UP001162030"/>
    </source>
</evidence>
<gene>
    <name evidence="2" type="primary">rayT</name>
    <name evidence="2" type="ORF">MSZNOR_2291</name>
</gene>
<accession>A0ABN8X5Q9</accession>
<keyword evidence="3" id="KW-1185">Reference proteome</keyword>
<dbReference type="InterPro" id="IPR002686">
    <property type="entry name" value="Transposase_17"/>
</dbReference>
<dbReference type="EMBL" id="OX458333">
    <property type="protein sequence ID" value="CAI8838907.1"/>
    <property type="molecule type" value="Genomic_DNA"/>
</dbReference>
<reference evidence="2 3" key="1">
    <citation type="submission" date="2023-03" db="EMBL/GenBank/DDBJ databases">
        <authorList>
            <person name="Pearce D."/>
        </authorList>
    </citation>
    <scope>NUCLEOTIDE SEQUENCE [LARGE SCALE GENOMIC DNA]</scope>
    <source>
        <strain evidence="2">Msz</strain>
    </source>
</reference>
<dbReference type="Pfam" id="PF01797">
    <property type="entry name" value="Y1_Tnp"/>
    <property type="match status" value="1"/>
</dbReference>